<dbReference type="InParanoid" id="G5BIJ2"/>
<dbReference type="InterPro" id="IPR037231">
    <property type="entry name" value="NAP-like_sf"/>
</dbReference>
<accession>G5BIJ2</accession>
<reference evidence="3 4" key="1">
    <citation type="journal article" date="2011" name="Nature">
        <title>Genome sequencing reveals insights into physiology and longevity of the naked mole rat.</title>
        <authorList>
            <person name="Kim E.B."/>
            <person name="Fang X."/>
            <person name="Fushan A.A."/>
            <person name="Huang Z."/>
            <person name="Lobanov A.V."/>
            <person name="Han L."/>
            <person name="Marino S.M."/>
            <person name="Sun X."/>
            <person name="Turanov A.A."/>
            <person name="Yang P."/>
            <person name="Yim S.H."/>
            <person name="Zhao X."/>
            <person name="Kasaikina M.V."/>
            <person name="Stoletzki N."/>
            <person name="Peng C."/>
            <person name="Polak P."/>
            <person name="Xiong Z."/>
            <person name="Kiezun A."/>
            <person name="Zhu Y."/>
            <person name="Chen Y."/>
            <person name="Kryukov G.V."/>
            <person name="Zhang Q."/>
            <person name="Peshkin L."/>
            <person name="Yang L."/>
            <person name="Bronson R.T."/>
            <person name="Buffenstein R."/>
            <person name="Wang B."/>
            <person name="Han C."/>
            <person name="Li Q."/>
            <person name="Chen L."/>
            <person name="Zhao W."/>
            <person name="Sunyaev S.R."/>
            <person name="Park T.J."/>
            <person name="Zhang G."/>
            <person name="Wang J."/>
            <person name="Gladyshev V.N."/>
        </authorList>
    </citation>
    <scope>NUCLEOTIDE SEQUENCE [LARGE SCALE GENOMIC DNA]</scope>
</reference>
<dbReference type="InterPro" id="IPR002164">
    <property type="entry name" value="NAP_family"/>
</dbReference>
<dbReference type="SUPFAM" id="SSF143113">
    <property type="entry name" value="NAP-like"/>
    <property type="match status" value="1"/>
</dbReference>
<protein>
    <submittedName>
        <fullName evidence="3">Testis-specific Y-encoded protein 1</fullName>
    </submittedName>
</protein>
<dbReference type="Proteomes" id="UP000006813">
    <property type="component" value="Unassembled WGS sequence"/>
</dbReference>
<evidence type="ECO:0000256" key="2">
    <source>
        <dbReference type="SAM" id="MobiDB-lite"/>
    </source>
</evidence>
<evidence type="ECO:0000256" key="1">
    <source>
        <dbReference type="ARBA" id="ARBA00009947"/>
    </source>
</evidence>
<dbReference type="Gene3D" id="3.30.1120.90">
    <property type="entry name" value="Nucleosome assembly protein"/>
    <property type="match status" value="1"/>
</dbReference>
<proteinExistence type="inferred from homology"/>
<gene>
    <name evidence="3" type="ORF">GW7_12367</name>
</gene>
<dbReference type="EMBL" id="JH170433">
    <property type="protein sequence ID" value="EHB09103.1"/>
    <property type="molecule type" value="Genomic_DNA"/>
</dbReference>
<name>G5BIJ2_HETGA</name>
<evidence type="ECO:0000313" key="3">
    <source>
        <dbReference type="EMBL" id="EHB09103.1"/>
    </source>
</evidence>
<dbReference type="AlphaFoldDB" id="G5BIJ2"/>
<comment type="similarity">
    <text evidence="1">Belongs to the nucleosome assembly protein (NAP) family.</text>
</comment>
<dbReference type="GO" id="GO:0005634">
    <property type="term" value="C:nucleus"/>
    <property type="evidence" value="ECO:0007669"/>
    <property type="project" value="InterPro"/>
</dbReference>
<organism evidence="3 4">
    <name type="scientific">Heterocephalus glaber</name>
    <name type="common">Naked mole rat</name>
    <dbReference type="NCBI Taxonomy" id="10181"/>
    <lineage>
        <taxon>Eukaryota</taxon>
        <taxon>Metazoa</taxon>
        <taxon>Chordata</taxon>
        <taxon>Craniata</taxon>
        <taxon>Vertebrata</taxon>
        <taxon>Euteleostomi</taxon>
        <taxon>Mammalia</taxon>
        <taxon>Eutheria</taxon>
        <taxon>Euarchontoglires</taxon>
        <taxon>Glires</taxon>
        <taxon>Rodentia</taxon>
        <taxon>Hystricomorpha</taxon>
        <taxon>Bathyergidae</taxon>
        <taxon>Heterocephalus</taxon>
    </lineage>
</organism>
<dbReference type="STRING" id="10181.G5BIJ2"/>
<sequence length="182" mass="20637">METLLGSRSGRVTGGPARLESPFRAEAEEQPDQISPDILQSAFTTTCLDFTVQSGWPYEVQILVEEQGPPSNCCKISLLFRNNPYFQHEVIVKEFLWHITGYRSSRSTVIQWCAGYKCRAHSCRQNNSSPNLFNWFTGHSCAGCHRITQIIAEDLWLSHLLYYKSKKPPEEGAGHTGEQVRT</sequence>
<dbReference type="GO" id="GO:0006334">
    <property type="term" value="P:nucleosome assembly"/>
    <property type="evidence" value="ECO:0007669"/>
    <property type="project" value="InterPro"/>
</dbReference>
<feature type="region of interest" description="Disordered" evidence="2">
    <location>
        <begin position="1"/>
        <end position="31"/>
    </location>
</feature>
<dbReference type="PANTHER" id="PTHR11875">
    <property type="entry name" value="TESTIS-SPECIFIC Y-ENCODED PROTEIN"/>
    <property type="match status" value="1"/>
</dbReference>
<evidence type="ECO:0000313" key="4">
    <source>
        <dbReference type="Proteomes" id="UP000006813"/>
    </source>
</evidence>